<comment type="caution">
    <text evidence="1">The sequence shown here is derived from an EMBL/GenBank/DDBJ whole genome shotgun (WGS) entry which is preliminary data.</text>
</comment>
<dbReference type="RefSeq" id="WP_211300394.1">
    <property type="nucleotide sequence ID" value="NZ_PJMW01000002.1"/>
</dbReference>
<dbReference type="EMBL" id="PJMW01000002">
    <property type="protein sequence ID" value="PKV79559.1"/>
    <property type="molecule type" value="Genomic_DNA"/>
</dbReference>
<gene>
    <name evidence="1" type="ORF">ATK86_3955</name>
    <name evidence="2" type="ORF">ATK86_5512</name>
</gene>
<proteinExistence type="predicted"/>
<evidence type="ECO:0000313" key="2">
    <source>
        <dbReference type="EMBL" id="PKV81065.1"/>
    </source>
</evidence>
<dbReference type="Proteomes" id="UP000233766">
    <property type="component" value="Unassembled WGS sequence"/>
</dbReference>
<dbReference type="EMBL" id="PJMW01000002">
    <property type="protein sequence ID" value="PKV81065.1"/>
    <property type="molecule type" value="Genomic_DNA"/>
</dbReference>
<name>A0A2N3VD62_9NOCA</name>
<evidence type="ECO:0000313" key="3">
    <source>
        <dbReference type="Proteomes" id="UP000233766"/>
    </source>
</evidence>
<keyword evidence="3" id="KW-1185">Reference proteome</keyword>
<organism evidence="1 3">
    <name type="scientific">Nocardia fluminea</name>
    <dbReference type="NCBI Taxonomy" id="134984"/>
    <lineage>
        <taxon>Bacteria</taxon>
        <taxon>Bacillati</taxon>
        <taxon>Actinomycetota</taxon>
        <taxon>Actinomycetes</taxon>
        <taxon>Mycobacteriales</taxon>
        <taxon>Nocardiaceae</taxon>
        <taxon>Nocardia</taxon>
    </lineage>
</organism>
<reference evidence="1 3" key="1">
    <citation type="submission" date="2017-12" db="EMBL/GenBank/DDBJ databases">
        <title>Sequencing the genomes of 1000 Actinobacteria strains.</title>
        <authorList>
            <person name="Klenk H.-P."/>
        </authorList>
    </citation>
    <scope>NUCLEOTIDE SEQUENCE [LARGE SCALE GENOMIC DNA]</scope>
    <source>
        <strain evidence="1 3">DSM 44489</strain>
    </source>
</reference>
<dbReference type="AlphaFoldDB" id="A0A2N3VD62"/>
<evidence type="ECO:0000313" key="1">
    <source>
        <dbReference type="EMBL" id="PKV79559.1"/>
    </source>
</evidence>
<accession>A0A2N3VD62</accession>
<sequence length="386" mass="42889">MTLLNDPATSEVHHQLVPVFRALMAARDPRATLYWLTRPTSRPDILADMANGALAIAHAAFDELPTTRNVSYIHDLLVATGVLTPHSIAIDAITRWLTDNVSDLPKAQADLVRQYARWRLLRRLRQLDAAGNLTAGSLETARAALSSAVRFLTWLNARGLTLASLNQHQLDDYLTEFPTRASTLGSGFLRWTTRSRITHAVAVPVPPRPTPNVAMAHDLRWEHVQTLLHDNTIRGYTRVVGLFMLLFAQPLVRTLRMRRDQIQVHGDGEVTVTFDSIAIELPDPLNRLVIDHLDFGAPASYATSDWLFPGRNPGKPLVTENVRGELVSLGIPPNHARQAAMFQLASEMPTAVLAEVLGLSNITAIRWATLSSRDWAYYAALRHEPS</sequence>
<protein>
    <submittedName>
        <fullName evidence="1">Uncharacterized protein</fullName>
    </submittedName>
</protein>